<evidence type="ECO:0000313" key="8">
    <source>
        <dbReference type="EMBL" id="KAJ5093159.1"/>
    </source>
</evidence>
<accession>A0A9W9F3Y8</accession>
<dbReference type="Pfam" id="PF04082">
    <property type="entry name" value="Fungal_trans"/>
    <property type="match status" value="1"/>
</dbReference>
<dbReference type="SMART" id="SM00066">
    <property type="entry name" value="GAL4"/>
    <property type="match status" value="1"/>
</dbReference>
<keyword evidence="9" id="KW-1185">Reference proteome</keyword>
<feature type="compositionally biased region" description="Low complexity" evidence="6">
    <location>
        <begin position="170"/>
        <end position="182"/>
    </location>
</feature>
<keyword evidence="1" id="KW-0479">Metal-binding</keyword>
<dbReference type="GO" id="GO:0006351">
    <property type="term" value="P:DNA-templated transcription"/>
    <property type="evidence" value="ECO:0007669"/>
    <property type="project" value="InterPro"/>
</dbReference>
<feature type="domain" description="Zn(2)-C6 fungal-type" evidence="7">
    <location>
        <begin position="26"/>
        <end position="56"/>
    </location>
</feature>
<keyword evidence="5" id="KW-0539">Nucleus</keyword>
<evidence type="ECO:0000259" key="7">
    <source>
        <dbReference type="PROSITE" id="PS50048"/>
    </source>
</evidence>
<evidence type="ECO:0000256" key="4">
    <source>
        <dbReference type="ARBA" id="ARBA00023163"/>
    </source>
</evidence>
<dbReference type="Proteomes" id="UP001149165">
    <property type="component" value="Unassembled WGS sequence"/>
</dbReference>
<dbReference type="GO" id="GO:0000978">
    <property type="term" value="F:RNA polymerase II cis-regulatory region sequence-specific DNA binding"/>
    <property type="evidence" value="ECO:0007669"/>
    <property type="project" value="TreeGrafter"/>
</dbReference>
<dbReference type="PANTHER" id="PTHR47424">
    <property type="entry name" value="REGULATORY PROTEIN GAL4"/>
    <property type="match status" value="1"/>
</dbReference>
<evidence type="ECO:0000256" key="6">
    <source>
        <dbReference type="SAM" id="MobiDB-lite"/>
    </source>
</evidence>
<dbReference type="PANTHER" id="PTHR47424:SF2">
    <property type="entry name" value="TRANSCRIPTION FACTOR DOMAIN-CONTAINING PROTEIN-RELATED"/>
    <property type="match status" value="1"/>
</dbReference>
<evidence type="ECO:0000313" key="9">
    <source>
        <dbReference type="Proteomes" id="UP001149165"/>
    </source>
</evidence>
<dbReference type="GO" id="GO:0000981">
    <property type="term" value="F:DNA-binding transcription factor activity, RNA polymerase II-specific"/>
    <property type="evidence" value="ECO:0007669"/>
    <property type="project" value="InterPro"/>
</dbReference>
<evidence type="ECO:0000256" key="5">
    <source>
        <dbReference type="ARBA" id="ARBA00023242"/>
    </source>
</evidence>
<dbReference type="SUPFAM" id="SSF57701">
    <property type="entry name" value="Zn2/Cys6 DNA-binding domain"/>
    <property type="match status" value="1"/>
</dbReference>
<dbReference type="InterPro" id="IPR036864">
    <property type="entry name" value="Zn2-C6_fun-type_DNA-bd_sf"/>
</dbReference>
<dbReference type="GO" id="GO:0005634">
    <property type="term" value="C:nucleus"/>
    <property type="evidence" value="ECO:0007669"/>
    <property type="project" value="TreeGrafter"/>
</dbReference>
<dbReference type="PROSITE" id="PS00463">
    <property type="entry name" value="ZN2_CY6_FUNGAL_1"/>
    <property type="match status" value="1"/>
</dbReference>
<feature type="region of interest" description="Disordered" evidence="6">
    <location>
        <begin position="166"/>
        <end position="196"/>
    </location>
</feature>
<dbReference type="GO" id="GO:0008270">
    <property type="term" value="F:zinc ion binding"/>
    <property type="evidence" value="ECO:0007669"/>
    <property type="project" value="InterPro"/>
</dbReference>
<reference evidence="8" key="1">
    <citation type="submission" date="2022-11" db="EMBL/GenBank/DDBJ databases">
        <authorList>
            <person name="Petersen C."/>
        </authorList>
    </citation>
    <scope>NUCLEOTIDE SEQUENCE</scope>
    <source>
        <strain evidence="8">IBT 30069</strain>
    </source>
</reference>
<evidence type="ECO:0000256" key="1">
    <source>
        <dbReference type="ARBA" id="ARBA00022723"/>
    </source>
</evidence>
<name>A0A9W9F3Y8_9EURO</name>
<evidence type="ECO:0000256" key="3">
    <source>
        <dbReference type="ARBA" id="ARBA00023125"/>
    </source>
</evidence>
<gene>
    <name evidence="8" type="ORF">N7456_009020</name>
</gene>
<evidence type="ECO:0000256" key="2">
    <source>
        <dbReference type="ARBA" id="ARBA00023015"/>
    </source>
</evidence>
<dbReference type="CDD" id="cd00067">
    <property type="entry name" value="GAL4"/>
    <property type="match status" value="1"/>
</dbReference>
<proteinExistence type="predicted"/>
<dbReference type="PROSITE" id="PS50048">
    <property type="entry name" value="ZN2_CY6_FUNGAL_2"/>
    <property type="match status" value="1"/>
</dbReference>
<organism evidence="8 9">
    <name type="scientific">Penicillium angulare</name>
    <dbReference type="NCBI Taxonomy" id="116970"/>
    <lineage>
        <taxon>Eukaryota</taxon>
        <taxon>Fungi</taxon>
        <taxon>Dikarya</taxon>
        <taxon>Ascomycota</taxon>
        <taxon>Pezizomycotina</taxon>
        <taxon>Eurotiomycetes</taxon>
        <taxon>Eurotiomycetidae</taxon>
        <taxon>Eurotiales</taxon>
        <taxon>Aspergillaceae</taxon>
        <taxon>Penicillium</taxon>
    </lineage>
</organism>
<dbReference type="InterPro" id="IPR051127">
    <property type="entry name" value="Fungal_SecMet_Regulators"/>
</dbReference>
<dbReference type="EMBL" id="JAPQKH010000006">
    <property type="protein sequence ID" value="KAJ5093159.1"/>
    <property type="molecule type" value="Genomic_DNA"/>
</dbReference>
<sequence length="719" mass="81338">MPTESSPRSSASGLYENEIGATAEQACNECRRRKSKCNRIIPVCSLCHKFERRCTYEKHTKTPLTRRHLNEVENELARTKALLQQLMNNPKDHANVELHTPVEDVNEVSHSEDVARFQQLSHPDPSNRQPRRLASPGVHSRHSTQHIALEEARNDQYQSSVYENGPQAISSLPLKPNSSPSNFEWDERNENSNGERFIDGMGSLTSAPHEGGYLGVASGAALLRATDTGTHGTTEFPCLEQRSPASYDRTPRIEFALSSLGQLEPFVDAYFSVYHRSYPIIHEATFRAQLMEVIPRPAGNAWQVLLFIVSAVGVWTTSTKPIDIDLQLFESAKARVSIDMLETGNLVLVQALTLFSNYMQKRNKPNSGYNYTGLARRIAMGIGLHKEFTNSEASLFATEMRRRIWHCLYIFDVGAIITFSRPLDFPNGGIDVALPMNVHDPDFTQATKALPIAAGETTIYTHMRAQATFHMATSTIYSKIISSPFPSASDLLDMDDKLIGGWLREIPDFFQESVTQEPRFRLCHSILRWRYRNFRILMYRPLLLSRLMARPGQGAGQENLAQTDIAIQRCLDAARESVELISNFWAQEKQNIMACWYGLYFLFQAILIPVICLRNDPQGPLAPEWREQIYQAMMVLESMALLNPTAFRCLSVIRNRCGTYLDTSVEGWGNPTEESPQTQLANLYPLMWPTLEMAQLDGMDSVLQESTILDFMNQLPDME</sequence>
<dbReference type="CDD" id="cd12148">
    <property type="entry name" value="fungal_TF_MHR"/>
    <property type="match status" value="1"/>
</dbReference>
<dbReference type="InterPro" id="IPR001138">
    <property type="entry name" value="Zn2Cys6_DnaBD"/>
</dbReference>
<reference evidence="8" key="2">
    <citation type="journal article" date="2023" name="IMA Fungus">
        <title>Comparative genomic study of the Penicillium genus elucidates a diverse pangenome and 15 lateral gene transfer events.</title>
        <authorList>
            <person name="Petersen C."/>
            <person name="Sorensen T."/>
            <person name="Nielsen M.R."/>
            <person name="Sondergaard T.E."/>
            <person name="Sorensen J.L."/>
            <person name="Fitzpatrick D.A."/>
            <person name="Frisvad J.C."/>
            <person name="Nielsen K.L."/>
        </authorList>
    </citation>
    <scope>NUCLEOTIDE SEQUENCE</scope>
    <source>
        <strain evidence="8">IBT 30069</strain>
    </source>
</reference>
<keyword evidence="3" id="KW-0238">DNA-binding</keyword>
<protein>
    <recommendedName>
        <fullName evidence="7">Zn(2)-C6 fungal-type domain-containing protein</fullName>
    </recommendedName>
</protein>
<dbReference type="AlphaFoldDB" id="A0A9W9F3Y8"/>
<feature type="compositionally biased region" description="Polar residues" evidence="6">
    <location>
        <begin position="118"/>
        <end position="128"/>
    </location>
</feature>
<comment type="caution">
    <text evidence="8">The sequence shown here is derived from an EMBL/GenBank/DDBJ whole genome shotgun (WGS) entry which is preliminary data.</text>
</comment>
<dbReference type="GO" id="GO:0000435">
    <property type="term" value="P:positive regulation of transcription from RNA polymerase II promoter by galactose"/>
    <property type="evidence" value="ECO:0007669"/>
    <property type="project" value="TreeGrafter"/>
</dbReference>
<dbReference type="InterPro" id="IPR007219">
    <property type="entry name" value="XnlR_reg_dom"/>
</dbReference>
<keyword evidence="2" id="KW-0805">Transcription regulation</keyword>
<dbReference type="Pfam" id="PF00172">
    <property type="entry name" value="Zn_clus"/>
    <property type="match status" value="1"/>
</dbReference>
<keyword evidence="4" id="KW-0804">Transcription</keyword>
<dbReference type="SMART" id="SM00906">
    <property type="entry name" value="Fungal_trans"/>
    <property type="match status" value="1"/>
</dbReference>
<dbReference type="Gene3D" id="4.10.240.10">
    <property type="entry name" value="Zn(2)-C6 fungal-type DNA-binding domain"/>
    <property type="match status" value="1"/>
</dbReference>
<feature type="region of interest" description="Disordered" evidence="6">
    <location>
        <begin position="118"/>
        <end position="144"/>
    </location>
</feature>
<dbReference type="OrthoDB" id="2283488at2759"/>